<name>A0A7W4YXN8_9HYPH</name>
<proteinExistence type="predicted"/>
<dbReference type="EMBL" id="JACHWB010000006">
    <property type="protein sequence ID" value="MBB3020782.1"/>
    <property type="molecule type" value="Genomic_DNA"/>
</dbReference>
<organism evidence="2 3">
    <name type="scientific">Microvirga lupini</name>
    <dbReference type="NCBI Taxonomy" id="420324"/>
    <lineage>
        <taxon>Bacteria</taxon>
        <taxon>Pseudomonadati</taxon>
        <taxon>Pseudomonadota</taxon>
        <taxon>Alphaproteobacteria</taxon>
        <taxon>Hyphomicrobiales</taxon>
        <taxon>Methylobacteriaceae</taxon>
        <taxon>Microvirga</taxon>
    </lineage>
</organism>
<keyword evidence="3" id="KW-1185">Reference proteome</keyword>
<comment type="caution">
    <text evidence="2">The sequence shown here is derived from an EMBL/GenBank/DDBJ whole genome shotgun (WGS) entry which is preliminary data.</text>
</comment>
<dbReference type="Proteomes" id="UP000532010">
    <property type="component" value="Unassembled WGS sequence"/>
</dbReference>
<gene>
    <name evidence="2" type="ORF">FHR70_003870</name>
</gene>
<evidence type="ECO:0000256" key="1">
    <source>
        <dbReference type="SAM" id="MobiDB-lite"/>
    </source>
</evidence>
<evidence type="ECO:0000313" key="3">
    <source>
        <dbReference type="Proteomes" id="UP000532010"/>
    </source>
</evidence>
<evidence type="ECO:0008006" key="4">
    <source>
        <dbReference type="Google" id="ProtNLM"/>
    </source>
</evidence>
<feature type="region of interest" description="Disordered" evidence="1">
    <location>
        <begin position="48"/>
        <end position="75"/>
    </location>
</feature>
<dbReference type="AlphaFoldDB" id="A0A7W4YXN8"/>
<protein>
    <recommendedName>
        <fullName evidence="4">Transposase</fullName>
    </recommendedName>
</protein>
<accession>A0A7W4YXN8</accession>
<evidence type="ECO:0000313" key="2">
    <source>
        <dbReference type="EMBL" id="MBB3020782.1"/>
    </source>
</evidence>
<reference evidence="2 3" key="1">
    <citation type="submission" date="2020-08" db="EMBL/GenBank/DDBJ databases">
        <title>The Agave Microbiome: Exploring the role of microbial communities in plant adaptations to desert environments.</title>
        <authorList>
            <person name="Partida-Martinez L.P."/>
        </authorList>
    </citation>
    <scope>NUCLEOTIDE SEQUENCE [LARGE SCALE GENOMIC DNA]</scope>
    <source>
        <strain evidence="2 3">AT3.9</strain>
    </source>
</reference>
<sequence>MSHQTTTEAIATIGIDLGKNIFHLIGMDARGKILLRRKIARAAAVLPGQRPGLPDRNGGLRGRPSCWASARCPRS</sequence>